<keyword evidence="3" id="KW-1185">Reference proteome</keyword>
<dbReference type="InterPro" id="IPR046348">
    <property type="entry name" value="SIS_dom_sf"/>
</dbReference>
<evidence type="ECO:0000313" key="3">
    <source>
        <dbReference type="Proteomes" id="UP000640335"/>
    </source>
</evidence>
<dbReference type="PANTHER" id="PTHR30514:SF1">
    <property type="entry name" value="HTH-TYPE TRANSCRIPTIONAL REGULATOR HEXR-RELATED"/>
    <property type="match status" value="1"/>
</dbReference>
<accession>A0ABR8Q6H9</accession>
<evidence type="ECO:0000313" key="2">
    <source>
        <dbReference type="EMBL" id="MBD7916041.1"/>
    </source>
</evidence>
<dbReference type="PANTHER" id="PTHR30514">
    <property type="entry name" value="GLUCOKINASE"/>
    <property type="match status" value="1"/>
</dbReference>
<dbReference type="Proteomes" id="UP000640335">
    <property type="component" value="Unassembled WGS sequence"/>
</dbReference>
<dbReference type="Pfam" id="PF01380">
    <property type="entry name" value="SIS"/>
    <property type="match status" value="1"/>
</dbReference>
<feature type="domain" description="HTH rpiR-type" evidence="1">
    <location>
        <begin position="4"/>
        <end position="80"/>
    </location>
</feature>
<dbReference type="SUPFAM" id="SSF46689">
    <property type="entry name" value="Homeodomain-like"/>
    <property type="match status" value="1"/>
</dbReference>
<protein>
    <submittedName>
        <fullName evidence="2">MurR/RpiR family transcriptional regulator</fullName>
    </submittedName>
</protein>
<comment type="caution">
    <text evidence="2">The sequence shown here is derived from an EMBL/GenBank/DDBJ whole genome shotgun (WGS) entry which is preliminary data.</text>
</comment>
<dbReference type="InterPro" id="IPR000281">
    <property type="entry name" value="HTH_RpiR"/>
</dbReference>
<name>A0ABR8Q6H9_9CLOT</name>
<dbReference type="Gene3D" id="1.10.10.10">
    <property type="entry name" value="Winged helix-like DNA-binding domain superfamily/Winged helix DNA-binding domain"/>
    <property type="match status" value="1"/>
</dbReference>
<reference evidence="2 3" key="1">
    <citation type="submission" date="2020-08" db="EMBL/GenBank/DDBJ databases">
        <title>A Genomic Blueprint of the Chicken Gut Microbiome.</title>
        <authorList>
            <person name="Gilroy R."/>
            <person name="Ravi A."/>
            <person name="Getino M."/>
            <person name="Pursley I."/>
            <person name="Horton D.L."/>
            <person name="Alikhan N.-F."/>
            <person name="Baker D."/>
            <person name="Gharbi K."/>
            <person name="Hall N."/>
            <person name="Watson M."/>
            <person name="Adriaenssens E.M."/>
            <person name="Foster-Nyarko E."/>
            <person name="Jarju S."/>
            <person name="Secka A."/>
            <person name="Antonio M."/>
            <person name="Oren A."/>
            <person name="Chaudhuri R."/>
            <person name="La Ragione R.M."/>
            <person name="Hildebrand F."/>
            <person name="Pallen M.J."/>
        </authorList>
    </citation>
    <scope>NUCLEOTIDE SEQUENCE [LARGE SCALE GENOMIC DNA]</scope>
    <source>
        <strain evidence="2 3">Sa3CUN1</strain>
    </source>
</reference>
<gene>
    <name evidence="2" type="ORF">H9660_12880</name>
</gene>
<dbReference type="InterPro" id="IPR047640">
    <property type="entry name" value="RpiR-like"/>
</dbReference>
<dbReference type="RefSeq" id="WP_191750791.1">
    <property type="nucleotide sequence ID" value="NZ_JACSQZ010000056.1"/>
</dbReference>
<evidence type="ECO:0000259" key="1">
    <source>
        <dbReference type="PROSITE" id="PS51071"/>
    </source>
</evidence>
<dbReference type="InterPro" id="IPR036388">
    <property type="entry name" value="WH-like_DNA-bd_sf"/>
</dbReference>
<dbReference type="InterPro" id="IPR009057">
    <property type="entry name" value="Homeodomain-like_sf"/>
</dbReference>
<sequence>MGDLIYRLLIFLNSSKETDINYNIAITLLKNVRTIPNMSINKLADICYTSPAAITRFCHKLGYSSFIEFKKHIKININNYDLGYMKPKSISYDLQREELLDNMSLEILNEIDTFKSFIDLKIIDRVVELIYNSNNVCIFGTQFSQLMAQDLQIKLANLSKIIYNANDVQEQERLASKLDENSLAILISPTGRFTVYHERLWKKISDSPATVVVITEGENPYYKKRSNYIIYLPHRNDSNEYVQNHRYDLAYLIEYIYTRYGSLYTNK</sequence>
<dbReference type="SUPFAM" id="SSF53697">
    <property type="entry name" value="SIS domain"/>
    <property type="match status" value="1"/>
</dbReference>
<dbReference type="Pfam" id="PF01418">
    <property type="entry name" value="HTH_6"/>
    <property type="match status" value="1"/>
</dbReference>
<dbReference type="Gene3D" id="3.40.50.10490">
    <property type="entry name" value="Glucose-6-phosphate isomerase like protein, domain 1"/>
    <property type="match status" value="1"/>
</dbReference>
<dbReference type="EMBL" id="JACSQZ010000056">
    <property type="protein sequence ID" value="MBD7916041.1"/>
    <property type="molecule type" value="Genomic_DNA"/>
</dbReference>
<organism evidence="2 3">
    <name type="scientific">Clostridium gallinarum</name>
    <dbReference type="NCBI Taxonomy" id="2762246"/>
    <lineage>
        <taxon>Bacteria</taxon>
        <taxon>Bacillati</taxon>
        <taxon>Bacillota</taxon>
        <taxon>Clostridia</taxon>
        <taxon>Eubacteriales</taxon>
        <taxon>Clostridiaceae</taxon>
        <taxon>Clostridium</taxon>
    </lineage>
</organism>
<dbReference type="InterPro" id="IPR001347">
    <property type="entry name" value="SIS_dom"/>
</dbReference>
<proteinExistence type="predicted"/>
<dbReference type="PROSITE" id="PS51071">
    <property type="entry name" value="HTH_RPIR"/>
    <property type="match status" value="1"/>
</dbReference>